<evidence type="ECO:0000313" key="8">
    <source>
        <dbReference type="Proteomes" id="UP001595593"/>
    </source>
</evidence>
<gene>
    <name evidence="7" type="ORF">ACFOD4_06655</name>
</gene>
<dbReference type="EMBL" id="JBHRTN010000007">
    <property type="protein sequence ID" value="MFC3124736.1"/>
    <property type="molecule type" value="Genomic_DNA"/>
</dbReference>
<keyword evidence="3" id="KW-1133">Transmembrane helix</keyword>
<evidence type="ECO:0000259" key="6">
    <source>
        <dbReference type="Pfam" id="PF04357"/>
    </source>
</evidence>
<feature type="region of interest" description="Disordered" evidence="5">
    <location>
        <begin position="1233"/>
        <end position="1252"/>
    </location>
</feature>
<keyword evidence="2" id="KW-0812">Transmembrane</keyword>
<evidence type="ECO:0000256" key="1">
    <source>
        <dbReference type="ARBA" id="ARBA00004167"/>
    </source>
</evidence>
<dbReference type="RefSeq" id="WP_379595148.1">
    <property type="nucleotide sequence ID" value="NZ_JBHRTN010000007.1"/>
</dbReference>
<accession>A0ABV7G212</accession>
<comment type="subcellular location">
    <subcellularLocation>
        <location evidence="1">Membrane</location>
        <topology evidence="1">Single-pass membrane protein</topology>
    </subcellularLocation>
</comment>
<keyword evidence="4" id="KW-0472">Membrane</keyword>
<evidence type="ECO:0000256" key="2">
    <source>
        <dbReference type="ARBA" id="ARBA00022692"/>
    </source>
</evidence>
<protein>
    <submittedName>
        <fullName evidence="7">Translocation/assembly module TamB domain-containing protein</fullName>
    </submittedName>
</protein>
<proteinExistence type="predicted"/>
<feature type="region of interest" description="Disordered" evidence="5">
    <location>
        <begin position="113"/>
        <end position="132"/>
    </location>
</feature>
<feature type="domain" description="Translocation and assembly module TamB C-terminal" evidence="6">
    <location>
        <begin position="902"/>
        <end position="1252"/>
    </location>
</feature>
<dbReference type="Proteomes" id="UP001595593">
    <property type="component" value="Unassembled WGS sequence"/>
</dbReference>
<sequence length="1252" mass="129288">MGRFLKWAGIALAVLILLPVLLIAGIVIGVNTGPGQRLLASTAERFVPGLSIEGLHGPIPGGPGFARLSMSDGNGPWLEIEDARLSFDYMALLGRELRIEELAARRVALLRIPPPGETPQEPQPAEEPGSVVPQLPELPISIHLDRLAIDRIEVANQVVTLPSGDPNGLVLSLEGDASFVEAILQARLSVQRLDAPGQFELDLGLDPSSRLAGRLRAQEPPGGLMATALGIADAPAELDLTLDGPPEGADLTLRSDFGGQAGMTADGRVALTAGGAFAMALKGRLQPPAALAPEPVRSIEFDVDASVPAGGDPQLRHLRVAAAAGTVEASGNQQKLDLQARIAPSATLGALVPEIVGWQEITLAGSVHDAERLDVRVLPRGLTGPEPMGGVVGPDPVITFRGTAQHVEELLVEGAGAKLRLSGDVGESLALLADLEVPDLKAARPEVEGPLSAHVRIFGPRADPGFALEVQSPGVNAAGRRIEALMLHAEAPNISGMAGQLRLTGRAEGQPVSVALTAAREGDLVRLAEARAEFGPVHADAGGTFNMATTRFDGQAVLRSENLAPLAPLIGQPVAGGLRIEAKATATPEGGQVFDMRARTQRLRYAGQDYALDASFSGNEADAEWRLDATLPQARIDGRGRFSQRPDQGMRVDIAAFSAMQGDLGIRLAAPAAVLMPPSGAIEIPGMRLAARPAGNFTVSGRWGPQNADLRVALAALPASLVNMFAPEPRLSGTVVGEARITGPTSAPEVNATLNGTGLRVDAPWSRGWPAASLQVQAARTGAGAVRANAALRMGNMLTLDAEASLPQGPGSEAPVSARVTGNTNLQPLLSPSLGGGANQVTGRIVLDGGASGTLAQPILNGTATLSGGEVRNPVYGLRLRNIQGRVRAAGEQVLLENFVALAGNGRITMQGQAQPFAAGIPLQIDIAARDATPIQSELLTALLDADLRFTGPLQTSPALGGTVRMRRVAVNIPNTLPGGGVATLGDVRERGANAPAPPPPGPAAPPVALDITVQAPQSILIRGRGLDAELGGQLHVGGTASDPQPDGAFTLRRGTFQLIDRRIQFDRGSSLSFDGNMLPTLNFNATTRAQSLAITISITGPPNDPQISFTSSPELPQDEVLARLLFNRPLDRLSPFEIAQLAGGAATLAGAGPGGSRGFLGGIADRLGLDRLGVGGGGGNNGSNNADSGNINPTVQAGGYVGQGVYVGVEQGAEGGPRVGVELEVTPRLKVESSTGGENGERVGLSYEFEY</sequence>
<keyword evidence="8" id="KW-1185">Reference proteome</keyword>
<dbReference type="PANTHER" id="PTHR36985">
    <property type="entry name" value="TRANSLOCATION AND ASSEMBLY MODULE SUBUNIT TAMB"/>
    <property type="match status" value="1"/>
</dbReference>
<organism evidence="7 8">
    <name type="scientific">Teichococcus globiformis</name>
    <dbReference type="NCBI Taxonomy" id="2307229"/>
    <lineage>
        <taxon>Bacteria</taxon>
        <taxon>Pseudomonadati</taxon>
        <taxon>Pseudomonadota</taxon>
        <taxon>Alphaproteobacteria</taxon>
        <taxon>Acetobacterales</taxon>
        <taxon>Roseomonadaceae</taxon>
        <taxon>Roseomonas</taxon>
    </lineage>
</organism>
<dbReference type="Pfam" id="PF04357">
    <property type="entry name" value="TamB"/>
    <property type="match status" value="1"/>
</dbReference>
<evidence type="ECO:0000256" key="3">
    <source>
        <dbReference type="ARBA" id="ARBA00022989"/>
    </source>
</evidence>
<dbReference type="InterPro" id="IPR007452">
    <property type="entry name" value="TamB_C"/>
</dbReference>
<evidence type="ECO:0000256" key="5">
    <source>
        <dbReference type="SAM" id="MobiDB-lite"/>
    </source>
</evidence>
<comment type="caution">
    <text evidence="7">The sequence shown here is derived from an EMBL/GenBank/DDBJ whole genome shotgun (WGS) entry which is preliminary data.</text>
</comment>
<evidence type="ECO:0000313" key="7">
    <source>
        <dbReference type="EMBL" id="MFC3124736.1"/>
    </source>
</evidence>
<name>A0ABV7G212_9PROT</name>
<dbReference type="PANTHER" id="PTHR36985:SF1">
    <property type="entry name" value="TRANSLOCATION AND ASSEMBLY MODULE SUBUNIT TAMB"/>
    <property type="match status" value="1"/>
</dbReference>
<evidence type="ECO:0000256" key="4">
    <source>
        <dbReference type="ARBA" id="ARBA00023136"/>
    </source>
</evidence>
<reference evidence="8" key="1">
    <citation type="journal article" date="2019" name="Int. J. Syst. Evol. Microbiol.">
        <title>The Global Catalogue of Microorganisms (GCM) 10K type strain sequencing project: providing services to taxonomists for standard genome sequencing and annotation.</title>
        <authorList>
            <consortium name="The Broad Institute Genomics Platform"/>
            <consortium name="The Broad Institute Genome Sequencing Center for Infectious Disease"/>
            <person name="Wu L."/>
            <person name="Ma J."/>
        </authorList>
    </citation>
    <scope>NUCLEOTIDE SEQUENCE [LARGE SCALE GENOMIC DNA]</scope>
    <source>
        <strain evidence="8">KCTC 52094</strain>
    </source>
</reference>